<dbReference type="EMBL" id="CADCXV010001212">
    <property type="protein sequence ID" value="CAB0042622.1"/>
    <property type="molecule type" value="Genomic_DNA"/>
</dbReference>
<organism evidence="1 2">
    <name type="scientific">Trichogramma brassicae</name>
    <dbReference type="NCBI Taxonomy" id="86971"/>
    <lineage>
        <taxon>Eukaryota</taxon>
        <taxon>Metazoa</taxon>
        <taxon>Ecdysozoa</taxon>
        <taxon>Arthropoda</taxon>
        <taxon>Hexapoda</taxon>
        <taxon>Insecta</taxon>
        <taxon>Pterygota</taxon>
        <taxon>Neoptera</taxon>
        <taxon>Endopterygota</taxon>
        <taxon>Hymenoptera</taxon>
        <taxon>Apocrita</taxon>
        <taxon>Proctotrupomorpha</taxon>
        <taxon>Chalcidoidea</taxon>
        <taxon>Trichogrammatidae</taxon>
        <taxon>Trichogramma</taxon>
    </lineage>
</organism>
<name>A0A6H5IZ97_9HYME</name>
<evidence type="ECO:0000313" key="1">
    <source>
        <dbReference type="EMBL" id="CAB0042622.1"/>
    </source>
</evidence>
<dbReference type="Proteomes" id="UP000479190">
    <property type="component" value="Unassembled WGS sequence"/>
</dbReference>
<proteinExistence type="predicted"/>
<dbReference type="AlphaFoldDB" id="A0A6H5IZ97"/>
<gene>
    <name evidence="1" type="ORF">TBRA_LOCUS14233</name>
</gene>
<evidence type="ECO:0000313" key="2">
    <source>
        <dbReference type="Proteomes" id="UP000479190"/>
    </source>
</evidence>
<accession>A0A6H5IZ97</accession>
<reference evidence="1 2" key="1">
    <citation type="submission" date="2020-02" db="EMBL/GenBank/DDBJ databases">
        <authorList>
            <person name="Ferguson B K."/>
        </authorList>
    </citation>
    <scope>NUCLEOTIDE SEQUENCE [LARGE SCALE GENOMIC DNA]</scope>
</reference>
<protein>
    <submittedName>
        <fullName evidence="1">Uncharacterized protein</fullName>
    </submittedName>
</protein>
<sequence>MTCRGVDPCSLAKFGLAPLFISSSTTLTLPLAKAKCNGASPVFGTRQLGSCPRERYSQTAELTAVYVCTCRLCYTYMCLRAAGVKSDEQPGELLLAQRAKLIISRFMYICARRKLGVVVRCGASKNATRALQQLLYSAMCKLIEFSNSSIAYTLPRMRSFASTSRSRARIRKHIRAHELAQVSIYFTRCTLRAPSALFANEIFSASSLLSPYIYIGPRASFSSALLHSIYVYIDPCARHVSGSIIYPFRARYRQRQHQPSQ</sequence>
<keyword evidence="2" id="KW-1185">Reference proteome</keyword>